<feature type="region of interest" description="Disordered" evidence="1">
    <location>
        <begin position="1"/>
        <end position="39"/>
    </location>
</feature>
<reference evidence="2 3" key="1">
    <citation type="journal article" date="2016" name="Genome Biol. Evol.">
        <title>Divergent and convergent evolution of fungal pathogenicity.</title>
        <authorList>
            <person name="Shang Y."/>
            <person name="Xiao G."/>
            <person name="Zheng P."/>
            <person name="Cen K."/>
            <person name="Zhan S."/>
            <person name="Wang C."/>
        </authorList>
    </citation>
    <scope>NUCLEOTIDE SEQUENCE [LARGE SCALE GENOMIC DNA]</scope>
    <source>
        <strain evidence="2 3">RCEF 2490</strain>
    </source>
</reference>
<keyword evidence="3" id="KW-1185">Reference proteome</keyword>
<feature type="compositionally biased region" description="Basic and acidic residues" evidence="1">
    <location>
        <begin position="74"/>
        <end position="90"/>
    </location>
</feature>
<comment type="caution">
    <text evidence="2">The sequence shown here is derived from an EMBL/GenBank/DDBJ whole genome shotgun (WGS) entry which is preliminary data.</text>
</comment>
<organism evidence="2 3">
    <name type="scientific">Moelleriella libera RCEF 2490</name>
    <dbReference type="NCBI Taxonomy" id="1081109"/>
    <lineage>
        <taxon>Eukaryota</taxon>
        <taxon>Fungi</taxon>
        <taxon>Dikarya</taxon>
        <taxon>Ascomycota</taxon>
        <taxon>Pezizomycotina</taxon>
        <taxon>Sordariomycetes</taxon>
        <taxon>Hypocreomycetidae</taxon>
        <taxon>Hypocreales</taxon>
        <taxon>Clavicipitaceae</taxon>
        <taxon>Moelleriella</taxon>
    </lineage>
</organism>
<sequence>MAAADNDNTTGGGDSFKPQLDQAAIDQRNRDADTKPNPIVEKITEFIPAASKILAPKEPATKQEAPPVPGPPERPAHDPQIEGFVREQHGSKQPGGDLSSVAQ</sequence>
<accession>A0A168E1F7</accession>
<dbReference type="Proteomes" id="UP000078544">
    <property type="component" value="Unassembled WGS sequence"/>
</dbReference>
<feature type="region of interest" description="Disordered" evidence="1">
    <location>
        <begin position="51"/>
        <end position="103"/>
    </location>
</feature>
<dbReference type="EMBL" id="AZGY01000005">
    <property type="protein sequence ID" value="KZZ98321.1"/>
    <property type="molecule type" value="Genomic_DNA"/>
</dbReference>
<evidence type="ECO:0000313" key="2">
    <source>
        <dbReference type="EMBL" id="KZZ98321.1"/>
    </source>
</evidence>
<evidence type="ECO:0000313" key="3">
    <source>
        <dbReference type="Proteomes" id="UP000078544"/>
    </source>
</evidence>
<gene>
    <name evidence="2" type="ORF">AAL_02839</name>
</gene>
<evidence type="ECO:0000256" key="1">
    <source>
        <dbReference type="SAM" id="MobiDB-lite"/>
    </source>
</evidence>
<proteinExistence type="predicted"/>
<protein>
    <submittedName>
        <fullName evidence="2">Uncharacterized protein</fullName>
    </submittedName>
</protein>
<name>A0A168E1F7_9HYPO</name>
<dbReference type="OrthoDB" id="3436397at2759"/>
<dbReference type="AlphaFoldDB" id="A0A168E1F7"/>